<keyword evidence="4" id="KW-0418">Kinase</keyword>
<evidence type="ECO:0000256" key="2">
    <source>
        <dbReference type="SAM" id="MobiDB-lite"/>
    </source>
</evidence>
<dbReference type="GO" id="GO:0043063">
    <property type="term" value="P:intercellular bridge organization"/>
    <property type="evidence" value="ECO:0007669"/>
    <property type="project" value="InterPro"/>
</dbReference>
<dbReference type="GO" id="GO:0008608">
    <property type="term" value="P:attachment of spindle microtubules to kinetochore"/>
    <property type="evidence" value="ECO:0007669"/>
    <property type="project" value="InterPro"/>
</dbReference>
<dbReference type="GO" id="GO:0007094">
    <property type="term" value="P:mitotic spindle assembly checkpoint signaling"/>
    <property type="evidence" value="ECO:0007669"/>
    <property type="project" value="InterPro"/>
</dbReference>
<feature type="region of interest" description="Disordered" evidence="2">
    <location>
        <begin position="953"/>
        <end position="998"/>
    </location>
</feature>
<dbReference type="GO" id="GO:0000776">
    <property type="term" value="C:kinetochore"/>
    <property type="evidence" value="ECO:0007669"/>
    <property type="project" value="TreeGrafter"/>
</dbReference>
<dbReference type="InterPro" id="IPR001245">
    <property type="entry name" value="Ser-Thr/Tyr_kinase_cat_dom"/>
</dbReference>
<protein>
    <submittedName>
        <fullName evidence="4">Inactive serine/threonine-protein kinase TEX14 isoform X1</fullName>
    </submittedName>
</protein>
<dbReference type="InterPro" id="IPR039339">
    <property type="entry name" value="Tex14"/>
</dbReference>
<feature type="compositionally biased region" description="Polar residues" evidence="2">
    <location>
        <begin position="953"/>
        <end position="964"/>
    </location>
</feature>
<dbReference type="GO" id="GO:0030496">
    <property type="term" value="C:midbody"/>
    <property type="evidence" value="ECO:0007669"/>
    <property type="project" value="TreeGrafter"/>
</dbReference>
<dbReference type="Proteomes" id="UP000752171">
    <property type="component" value="Unassembled WGS sequence"/>
</dbReference>
<feature type="region of interest" description="Disordered" evidence="2">
    <location>
        <begin position="1066"/>
        <end position="1085"/>
    </location>
</feature>
<feature type="domain" description="Protein kinase" evidence="3">
    <location>
        <begin position="231"/>
        <end position="499"/>
    </location>
</feature>
<feature type="repeat" description="ANK" evidence="1">
    <location>
        <begin position="50"/>
        <end position="82"/>
    </location>
</feature>
<feature type="compositionally biased region" description="Polar residues" evidence="2">
    <location>
        <begin position="1073"/>
        <end position="1083"/>
    </location>
</feature>
<dbReference type="InterPro" id="IPR036770">
    <property type="entry name" value="Ankyrin_rpt-contain_sf"/>
</dbReference>
<dbReference type="SUPFAM" id="SSF48403">
    <property type="entry name" value="Ankyrin repeat"/>
    <property type="match status" value="1"/>
</dbReference>
<dbReference type="InterPro" id="IPR002110">
    <property type="entry name" value="Ankyrin_rpt"/>
</dbReference>
<dbReference type="SUPFAM" id="SSF56112">
    <property type="entry name" value="Protein kinase-like (PK-like)"/>
    <property type="match status" value="1"/>
</dbReference>
<dbReference type="AlphaFoldDB" id="A0A8T2KZF0"/>
<dbReference type="GO" id="GO:0007140">
    <property type="term" value="P:male meiotic nuclear division"/>
    <property type="evidence" value="ECO:0007669"/>
    <property type="project" value="InterPro"/>
</dbReference>
<keyword evidence="1" id="KW-0040">ANK repeat</keyword>
<dbReference type="EMBL" id="JAICCE010000020">
    <property type="protein sequence ID" value="KAG9263205.1"/>
    <property type="molecule type" value="Genomic_DNA"/>
</dbReference>
<dbReference type="PANTHER" id="PTHR23060">
    <property type="entry name" value="TESTIS EXPRESSED GENE 14"/>
    <property type="match status" value="1"/>
</dbReference>
<comment type="caution">
    <text evidence="4">The sequence shown here is derived from an EMBL/GenBank/DDBJ whole genome shotgun (WGS) entry which is preliminary data.</text>
</comment>
<name>A0A8T2KZF0_ASTMX</name>
<evidence type="ECO:0000259" key="3">
    <source>
        <dbReference type="PROSITE" id="PS50011"/>
    </source>
</evidence>
<dbReference type="InterPro" id="IPR000719">
    <property type="entry name" value="Prot_kinase_dom"/>
</dbReference>
<reference evidence="4 5" key="1">
    <citation type="submission" date="2021-07" db="EMBL/GenBank/DDBJ databases">
        <authorList>
            <person name="Imarazene B."/>
            <person name="Zahm M."/>
            <person name="Klopp C."/>
            <person name="Cabau C."/>
            <person name="Beille S."/>
            <person name="Jouanno E."/>
            <person name="Castinel A."/>
            <person name="Lluch J."/>
            <person name="Gil L."/>
            <person name="Kuchtly C."/>
            <person name="Lopez Roques C."/>
            <person name="Donnadieu C."/>
            <person name="Parrinello H."/>
            <person name="Journot L."/>
            <person name="Du K."/>
            <person name="Schartl M."/>
            <person name="Retaux S."/>
            <person name="Guiguen Y."/>
        </authorList>
    </citation>
    <scope>NUCLEOTIDE SEQUENCE [LARGE SCALE GENOMIC DNA]</scope>
    <source>
        <strain evidence="4">Pach_M1</strain>
        <tissue evidence="4">Testis</tissue>
    </source>
</reference>
<dbReference type="Gene3D" id="1.25.40.20">
    <property type="entry name" value="Ankyrin repeat-containing domain"/>
    <property type="match status" value="1"/>
</dbReference>
<dbReference type="Gene3D" id="1.10.510.10">
    <property type="entry name" value="Transferase(Phosphotransferase) domain 1"/>
    <property type="match status" value="1"/>
</dbReference>
<accession>A0A8T2KZF0</accession>
<evidence type="ECO:0000313" key="5">
    <source>
        <dbReference type="Proteomes" id="UP000752171"/>
    </source>
</evidence>
<dbReference type="SMART" id="SM00248">
    <property type="entry name" value="ANK"/>
    <property type="match status" value="3"/>
</dbReference>
<gene>
    <name evidence="4" type="primary">TEX14</name>
    <name evidence="4" type="ORF">AMEX_G23212</name>
</gene>
<dbReference type="GO" id="GO:0045171">
    <property type="term" value="C:intercellular bridge"/>
    <property type="evidence" value="ECO:0007669"/>
    <property type="project" value="TreeGrafter"/>
</dbReference>
<dbReference type="PROSITE" id="PS50011">
    <property type="entry name" value="PROTEIN_KINASE_DOM"/>
    <property type="match status" value="1"/>
</dbReference>
<dbReference type="PROSITE" id="PS50088">
    <property type="entry name" value="ANK_REPEAT"/>
    <property type="match status" value="1"/>
</dbReference>
<feature type="region of interest" description="Disordered" evidence="2">
    <location>
        <begin position="891"/>
        <end position="928"/>
    </location>
</feature>
<evidence type="ECO:0000256" key="1">
    <source>
        <dbReference type="PROSITE-ProRule" id="PRU00023"/>
    </source>
</evidence>
<keyword evidence="4" id="KW-0808">Transferase</keyword>
<dbReference type="GO" id="GO:0051306">
    <property type="term" value="P:mitotic sister chromatid separation"/>
    <property type="evidence" value="ECO:0007669"/>
    <property type="project" value="InterPro"/>
</dbReference>
<organism evidence="4 5">
    <name type="scientific">Astyanax mexicanus</name>
    <name type="common">Blind cave fish</name>
    <name type="synonym">Astyanax fasciatus mexicanus</name>
    <dbReference type="NCBI Taxonomy" id="7994"/>
    <lineage>
        <taxon>Eukaryota</taxon>
        <taxon>Metazoa</taxon>
        <taxon>Chordata</taxon>
        <taxon>Craniata</taxon>
        <taxon>Vertebrata</taxon>
        <taxon>Euteleostomi</taxon>
        <taxon>Actinopterygii</taxon>
        <taxon>Neopterygii</taxon>
        <taxon>Teleostei</taxon>
        <taxon>Ostariophysi</taxon>
        <taxon>Characiformes</taxon>
        <taxon>Characoidei</taxon>
        <taxon>Acestrorhamphidae</taxon>
        <taxon>Acestrorhamphinae</taxon>
        <taxon>Astyanax</taxon>
    </lineage>
</organism>
<dbReference type="InterPro" id="IPR011009">
    <property type="entry name" value="Kinase-like_dom_sf"/>
</dbReference>
<dbReference type="GO" id="GO:0004672">
    <property type="term" value="F:protein kinase activity"/>
    <property type="evidence" value="ECO:0007669"/>
    <property type="project" value="InterPro"/>
</dbReference>
<sequence>MPAVPCPVRLGKVRPGGLPALLHDAACERNVRKLEKLLKKGVDVDCENNLGQTTLFCASLLGFTNVVELLLQYGANPNHRCVDGSTPVHAGVFSCKPWLLSGLLDAGGDLRLHDDQGRTPRDWAEAGAQEHSPMMLDFLQSCASHVWSLTQTHSTQDRQTTATSSKTLLHSPSLLELIRPKGSDPFVNKKLSPVCNAVPCFGFGKLCIDKSRQHVGVLASVPLIADCELVQAEDEALYSFTCGCLCCMTNYSWKGCRVTVKELQTNATQKHAKLAGYHDLLITELEFCNQLFHPHLLQLMAVSITADLQQSRLVFERVHMGSLYDILYHRRAEFPMVKVCELLAVVLQVCEALLYLHGRALVLRALSSHSIIIVHPGVAKVTGLGFIVPSEGSCQGNMSPLPLPAALYNWAAPEVIRGKKCTRKADLYSLCTLIQELYTDAVPWRCVDPRWIKQTVDTGKALSPDSAVPQPYFHFLQSGLQPQPKDRTCSLQDLRYTLRCDLKEFSKKKCGSEVCPLTLGLSMPQWSANLSVDRRSKEPESSSEVEEVCRDISYHNVLPKDEWNLSSYPFIKTNNCLDVGSSNSAVKENLAVCVPDAVSEHIGSIVLNLTMSQVSLQQVEFCLARFEQRLRDRAVYDSQDTEDGLDEVDGVSRKSKGKVVVLKAVGPPSTYRPLLQLQEGGWSALAQQEWDNNVDDDVSHYCSAVEESFLRLEGDRNVGSSAAERQHLSVLITEQPDSSYRSSDRLETQQVTTPKTAAQVRPVWTSDVREAVAQMTLGRMGTPAAPITSSESEDIEEKDHTQLEQQLKSFDGVQIENKESVDFHTVLESAEEQEESSLESDCRESPVEASSIFCTPKLNSAVTDNSKEMFETILDPEVTIEVCRPNTTVTDNQVIEDKKSKSFNGHHPDYQTAPEEPDQTGSSTSSKGALYTVGGVSLMQDLADLSSITCSPAQHQEWSGQNESPPSPHRTRFPPCNSTPRSPVTCRDVDRSPSPYSRESVPLLMLDTSPWGSAPEQSVCSKLYATANLGNSNTISKATEPSQRDIFLEEMDTPPTVNQEFTTASSESRHTTIEYSRQGTDTHTAPGRAEITKMKGVSDEENEIDKEPYSCVSEHSDSISTDNSLDQPPDAAVSCQVVVSNEGLMLNICEASQNAEVGRSTSAPEPLEETERAHSTLDDCLQHLQDQKICAALQPISKTKALQCEVDDTVYVRGWWAGPGGDN</sequence>
<dbReference type="Pfam" id="PF12796">
    <property type="entry name" value="Ank_2"/>
    <property type="match status" value="1"/>
</dbReference>
<feature type="region of interest" description="Disordered" evidence="2">
    <location>
        <begin position="729"/>
        <end position="758"/>
    </location>
</feature>
<dbReference type="PANTHER" id="PTHR23060:SF3">
    <property type="entry name" value="TESTIS EXPRESSED 14, INTERCELLULAR BRIDGE FORMING FACTOR"/>
    <property type="match status" value="1"/>
</dbReference>
<dbReference type="Pfam" id="PF07714">
    <property type="entry name" value="PK_Tyr_Ser-Thr"/>
    <property type="match status" value="1"/>
</dbReference>
<evidence type="ECO:0000313" key="4">
    <source>
        <dbReference type="EMBL" id="KAG9263205.1"/>
    </source>
</evidence>
<proteinExistence type="predicted"/>
<dbReference type="PROSITE" id="PS50297">
    <property type="entry name" value="ANK_REP_REGION"/>
    <property type="match status" value="1"/>
</dbReference>
<dbReference type="GO" id="GO:0005524">
    <property type="term" value="F:ATP binding"/>
    <property type="evidence" value="ECO:0007669"/>
    <property type="project" value="InterPro"/>
</dbReference>